<dbReference type="Proteomes" id="UP000325081">
    <property type="component" value="Unassembled WGS sequence"/>
</dbReference>
<dbReference type="InterPro" id="IPR036691">
    <property type="entry name" value="Endo/exonu/phosph_ase_sf"/>
</dbReference>
<accession>A0A5A7QRM5</accession>
<evidence type="ECO:0000313" key="1">
    <source>
        <dbReference type="EMBL" id="GER47646.1"/>
    </source>
</evidence>
<name>A0A5A7QRM5_STRAF</name>
<dbReference type="OrthoDB" id="1748181at2759"/>
<comment type="caution">
    <text evidence="1">The sequence shown here is derived from an EMBL/GenBank/DDBJ whole genome shotgun (WGS) entry which is preliminary data.</text>
</comment>
<organism evidence="1 2">
    <name type="scientific">Striga asiatica</name>
    <name type="common">Asiatic witchweed</name>
    <name type="synonym">Buchnera asiatica</name>
    <dbReference type="NCBI Taxonomy" id="4170"/>
    <lineage>
        <taxon>Eukaryota</taxon>
        <taxon>Viridiplantae</taxon>
        <taxon>Streptophyta</taxon>
        <taxon>Embryophyta</taxon>
        <taxon>Tracheophyta</taxon>
        <taxon>Spermatophyta</taxon>
        <taxon>Magnoliopsida</taxon>
        <taxon>eudicotyledons</taxon>
        <taxon>Gunneridae</taxon>
        <taxon>Pentapetalae</taxon>
        <taxon>asterids</taxon>
        <taxon>lamiids</taxon>
        <taxon>Lamiales</taxon>
        <taxon>Orobanchaceae</taxon>
        <taxon>Buchnereae</taxon>
        <taxon>Striga</taxon>
    </lineage>
</organism>
<reference evidence="2" key="1">
    <citation type="journal article" date="2019" name="Curr. Biol.">
        <title>Genome Sequence of Striga asiatica Provides Insight into the Evolution of Plant Parasitism.</title>
        <authorList>
            <person name="Yoshida S."/>
            <person name="Kim S."/>
            <person name="Wafula E.K."/>
            <person name="Tanskanen J."/>
            <person name="Kim Y.M."/>
            <person name="Honaas L."/>
            <person name="Yang Z."/>
            <person name="Spallek T."/>
            <person name="Conn C.E."/>
            <person name="Ichihashi Y."/>
            <person name="Cheong K."/>
            <person name="Cui S."/>
            <person name="Der J.P."/>
            <person name="Gundlach H."/>
            <person name="Jiao Y."/>
            <person name="Hori C."/>
            <person name="Ishida J.K."/>
            <person name="Kasahara H."/>
            <person name="Kiba T."/>
            <person name="Kim M.S."/>
            <person name="Koo N."/>
            <person name="Laohavisit A."/>
            <person name="Lee Y.H."/>
            <person name="Lumba S."/>
            <person name="McCourt P."/>
            <person name="Mortimer J.C."/>
            <person name="Mutuku J.M."/>
            <person name="Nomura T."/>
            <person name="Sasaki-Sekimoto Y."/>
            <person name="Seto Y."/>
            <person name="Wang Y."/>
            <person name="Wakatake T."/>
            <person name="Sakakibara H."/>
            <person name="Demura T."/>
            <person name="Yamaguchi S."/>
            <person name="Yoneyama K."/>
            <person name="Manabe R.I."/>
            <person name="Nelson D.C."/>
            <person name="Schulman A.H."/>
            <person name="Timko M.P."/>
            <person name="dePamphilis C.W."/>
            <person name="Choi D."/>
            <person name="Shirasu K."/>
        </authorList>
    </citation>
    <scope>NUCLEOTIDE SEQUENCE [LARGE SCALE GENOMIC DNA]</scope>
    <source>
        <strain evidence="2">cv. UVA1</strain>
    </source>
</reference>
<dbReference type="Gene3D" id="3.60.10.10">
    <property type="entry name" value="Endonuclease/exonuclease/phosphatase"/>
    <property type="match status" value="1"/>
</dbReference>
<protein>
    <submittedName>
        <fullName evidence="1">DNAse I-like superfamily protein</fullName>
    </submittedName>
</protein>
<evidence type="ECO:0000313" key="2">
    <source>
        <dbReference type="Proteomes" id="UP000325081"/>
    </source>
</evidence>
<gene>
    <name evidence="1" type="ORF">STAS_24760</name>
</gene>
<sequence length="160" mass="18742">MDFCDNFGVVDHGRITIIWNPSKADLVIGNILPQSISATLTCKLWRDLECPKSLISISWLLLRDFNMVLRPEEKINGELVTNRDFMDLADFCDKFELVDIPSSGFFHIWTNSTICYKLDRAMVDDRWFQAGFYSQANFLAPGRELRVNFLNRKNWFRKHN</sequence>
<dbReference type="AlphaFoldDB" id="A0A5A7QRM5"/>
<keyword evidence="2" id="KW-1185">Reference proteome</keyword>
<dbReference type="EMBL" id="BKCP01007971">
    <property type="protein sequence ID" value="GER47646.1"/>
    <property type="molecule type" value="Genomic_DNA"/>
</dbReference>
<proteinExistence type="predicted"/>